<proteinExistence type="predicted"/>
<comment type="caution">
    <text evidence="1">The sequence shown here is derived from an EMBL/GenBank/DDBJ whole genome shotgun (WGS) entry which is preliminary data.</text>
</comment>
<dbReference type="Proteomes" id="UP000655588">
    <property type="component" value="Unassembled WGS sequence"/>
</dbReference>
<evidence type="ECO:0000313" key="2">
    <source>
        <dbReference type="Proteomes" id="UP000655588"/>
    </source>
</evidence>
<dbReference type="AlphaFoldDB" id="A0A833VXD3"/>
<dbReference type="EMBL" id="WNWW01000258">
    <property type="protein sequence ID" value="KAF3427330.1"/>
    <property type="molecule type" value="Genomic_DNA"/>
</dbReference>
<gene>
    <name evidence="1" type="ORF">E2986_10649</name>
</gene>
<protein>
    <submittedName>
        <fullName evidence="1">Uncharacterized protein</fullName>
    </submittedName>
</protein>
<evidence type="ECO:0000313" key="1">
    <source>
        <dbReference type="EMBL" id="KAF3427330.1"/>
    </source>
</evidence>
<name>A0A833VXD3_9HYME</name>
<accession>A0A833VXD3</accession>
<reference evidence="1" key="1">
    <citation type="submission" date="2019-11" db="EMBL/GenBank/DDBJ databases">
        <title>The nuclear and mitochondrial genomes of Frieseomelitta varia - a highly eusocial stingless bee (Meliponini) with a permanently sterile worker caste.</title>
        <authorList>
            <person name="Freitas F.C.P."/>
            <person name="Lourenco A.P."/>
            <person name="Nunes F.M.F."/>
            <person name="Paschoal A.R."/>
            <person name="Abreu F.C.P."/>
            <person name="Barbin F.O."/>
            <person name="Bataglia L."/>
            <person name="Cardoso-Junior C.A.M."/>
            <person name="Cervoni M.S."/>
            <person name="Silva S.R."/>
            <person name="Dalarmi F."/>
            <person name="Del Lama M.A."/>
            <person name="Depintor T.S."/>
            <person name="Ferreira K.M."/>
            <person name="Goria P.S."/>
            <person name="Jaskot M.C."/>
            <person name="Lago D.C."/>
            <person name="Luna-Lucena D."/>
            <person name="Moda L.M."/>
            <person name="Nascimento L."/>
            <person name="Pedrino M."/>
            <person name="Rabico F.O."/>
            <person name="Sanches F.C."/>
            <person name="Santos D.E."/>
            <person name="Santos C.G."/>
            <person name="Vieira J."/>
            <person name="Lopes T.F."/>
            <person name="Barchuk A.R."/>
            <person name="Hartfelder K."/>
            <person name="Simoes Z.L.P."/>
            <person name="Bitondi M.M.G."/>
            <person name="Pinheiro D.G."/>
        </authorList>
    </citation>
    <scope>NUCLEOTIDE SEQUENCE</scope>
    <source>
        <strain evidence="1">USP_RPSP 00005682</strain>
        <tissue evidence="1">Whole individual</tissue>
    </source>
</reference>
<keyword evidence="2" id="KW-1185">Reference proteome</keyword>
<organism evidence="1 2">
    <name type="scientific">Frieseomelitta varia</name>
    <dbReference type="NCBI Taxonomy" id="561572"/>
    <lineage>
        <taxon>Eukaryota</taxon>
        <taxon>Metazoa</taxon>
        <taxon>Ecdysozoa</taxon>
        <taxon>Arthropoda</taxon>
        <taxon>Hexapoda</taxon>
        <taxon>Insecta</taxon>
        <taxon>Pterygota</taxon>
        <taxon>Neoptera</taxon>
        <taxon>Endopterygota</taxon>
        <taxon>Hymenoptera</taxon>
        <taxon>Apocrita</taxon>
        <taxon>Aculeata</taxon>
        <taxon>Apoidea</taxon>
        <taxon>Anthophila</taxon>
        <taxon>Apidae</taxon>
        <taxon>Frieseomelitta</taxon>
    </lineage>
</organism>
<sequence length="68" mass="8126">MSVIAYNVSRKIIALKLINFPYTRQITLLFDFQFTSRYSTMLQPCCCFTTTHFFVLTTPEFIRKRSKF</sequence>